<evidence type="ECO:0000313" key="2">
    <source>
        <dbReference type="EMBL" id="MSU89158.1"/>
    </source>
</evidence>
<name>A0A6L5YY81_9RHOB</name>
<dbReference type="Proteomes" id="UP000474957">
    <property type="component" value="Unassembled WGS sequence"/>
</dbReference>
<feature type="signal peptide" evidence="1">
    <location>
        <begin position="1"/>
        <end position="22"/>
    </location>
</feature>
<accession>A0A6L5YY81</accession>
<keyword evidence="1" id="KW-0732">Signal</keyword>
<dbReference type="EMBL" id="WIND01000003">
    <property type="protein sequence ID" value="MSU89158.1"/>
    <property type="molecule type" value="Genomic_DNA"/>
</dbReference>
<dbReference type="RefSeq" id="WP_154445649.1">
    <property type="nucleotide sequence ID" value="NZ_WIND01000003.1"/>
</dbReference>
<dbReference type="AlphaFoldDB" id="A0A6L5YY81"/>
<organism evidence="2 3">
    <name type="scientific">Halovulum marinum</name>
    <dbReference type="NCBI Taxonomy" id="2662447"/>
    <lineage>
        <taxon>Bacteria</taxon>
        <taxon>Pseudomonadati</taxon>
        <taxon>Pseudomonadota</taxon>
        <taxon>Alphaproteobacteria</taxon>
        <taxon>Rhodobacterales</taxon>
        <taxon>Paracoccaceae</taxon>
        <taxon>Halovulum</taxon>
    </lineage>
</organism>
<proteinExistence type="predicted"/>
<feature type="chain" id="PRO_5027047929" description="Lipoprotein" evidence="1">
    <location>
        <begin position="23"/>
        <end position="101"/>
    </location>
</feature>
<evidence type="ECO:0008006" key="4">
    <source>
        <dbReference type="Google" id="ProtNLM"/>
    </source>
</evidence>
<protein>
    <recommendedName>
        <fullName evidence="4">Lipoprotein</fullName>
    </recommendedName>
</protein>
<evidence type="ECO:0000313" key="3">
    <source>
        <dbReference type="Proteomes" id="UP000474957"/>
    </source>
</evidence>
<sequence length="101" mass="10213">MPRMSMLALLLLAAGCSSPAPRFMGVSPQVTRVGPYVFDVYALDGEAQVIRTNMVALPDTAEVMAAASVAAEQATGCRTRKGGVSGDAALVAVRLACGAGG</sequence>
<comment type="caution">
    <text evidence="2">The sequence shown here is derived from an EMBL/GenBank/DDBJ whole genome shotgun (WGS) entry which is preliminary data.</text>
</comment>
<reference evidence="2 3" key="1">
    <citation type="submission" date="2019-10" db="EMBL/GenBank/DDBJ databases">
        <title>Cognatihalovulum marinum gen. nov. sp. nov., a new member of the family Rhodobacteraceae isolated from deep seawater of the Northwest Indian Ocean.</title>
        <authorList>
            <person name="Ruan C."/>
            <person name="Wang J."/>
            <person name="Zheng X."/>
            <person name="Song L."/>
            <person name="Zhu Y."/>
            <person name="Huang Y."/>
            <person name="Lu Z."/>
            <person name="Du W."/>
            <person name="Huang L."/>
            <person name="Dai X."/>
        </authorList>
    </citation>
    <scope>NUCLEOTIDE SEQUENCE [LARGE SCALE GENOMIC DNA]</scope>
    <source>
        <strain evidence="2 3">2CG4</strain>
    </source>
</reference>
<gene>
    <name evidence="2" type="ORF">GE300_05920</name>
</gene>
<keyword evidence="3" id="KW-1185">Reference proteome</keyword>
<dbReference type="PROSITE" id="PS51257">
    <property type="entry name" value="PROKAR_LIPOPROTEIN"/>
    <property type="match status" value="1"/>
</dbReference>
<evidence type="ECO:0000256" key="1">
    <source>
        <dbReference type="SAM" id="SignalP"/>
    </source>
</evidence>